<gene>
    <name evidence="1" type="ORF">AR9_g038</name>
</gene>
<dbReference type="EMBL" id="KU878088">
    <property type="protein sequence ID" value="AMS01123.1"/>
    <property type="molecule type" value="Genomic_DNA"/>
</dbReference>
<accession>A0A172JHU4</accession>
<evidence type="ECO:0000313" key="2">
    <source>
        <dbReference type="Proteomes" id="UP000202618"/>
    </source>
</evidence>
<protein>
    <submittedName>
        <fullName evidence="1">Uncharacterized protein</fullName>
    </submittedName>
</protein>
<organism evidence="1 2">
    <name type="scientific">Bacillus phage AR9</name>
    <dbReference type="NCBI Taxonomy" id="1815509"/>
    <lineage>
        <taxon>Viruses</taxon>
        <taxon>Duplodnaviria</taxon>
        <taxon>Heunggongvirae</taxon>
        <taxon>Uroviricota</taxon>
        <taxon>Caudoviricetes</taxon>
        <taxon>Takahashivirus</taxon>
        <taxon>Bacillus phage PBS1</taxon>
    </lineage>
</organism>
<name>A0A172JHU4_BPPB1</name>
<sequence>MSIKESYEGTVKRKVVLTKTMSDILQEQLRYAFNKYNGGTEMQISRLINIRLNIMTMSNVDEAFNNHFSPLLDLPVHDYISCLINGYEVSYSPEERLIEKLKQEKLDCETDAEKESFDVAIEHVQEIFKMSPLYKV</sequence>
<evidence type="ECO:0000313" key="1">
    <source>
        <dbReference type="EMBL" id="AMS01123.1"/>
    </source>
</evidence>
<proteinExistence type="predicted"/>
<dbReference type="GeneID" id="29058757"/>
<dbReference type="RefSeq" id="YP_009282943.1">
    <property type="nucleotide sequence ID" value="NC_031039.1"/>
</dbReference>
<dbReference type="KEGG" id="vg:29058757"/>
<dbReference type="Proteomes" id="UP000202618">
    <property type="component" value="Segment"/>
</dbReference>
<reference evidence="1 2" key="1">
    <citation type="journal article" date="2016" name="Virology">
        <title>The genome of AR9, a giant transducing Bacillus phage encoding two multisubunit RNA polymerases.</title>
        <authorList>
            <person name="Lavysh D."/>
            <person name="Sokolova M."/>
            <person name="Minakhin L."/>
            <person name="Yakunina M."/>
            <person name="Artamonova T."/>
            <person name="Kozyavkin S."/>
            <person name="Makarova K.S."/>
            <person name="Koonin E.V."/>
            <person name="Severinov K."/>
        </authorList>
    </citation>
    <scope>NUCLEOTIDE SEQUENCE [LARGE SCALE GENOMIC DNA]</scope>
</reference>